<gene>
    <name evidence="2" type="ORF">MEBOL_001611</name>
</gene>
<dbReference type="Pfam" id="PF13358">
    <property type="entry name" value="DDE_3"/>
    <property type="match status" value="1"/>
</dbReference>
<dbReference type="AlphaFoldDB" id="A0A250I8T9"/>
<dbReference type="InterPro" id="IPR038717">
    <property type="entry name" value="Tc1-like_DDE_dom"/>
</dbReference>
<dbReference type="EMBL" id="CP022163">
    <property type="protein sequence ID" value="ATB28165.1"/>
    <property type="molecule type" value="Genomic_DNA"/>
</dbReference>
<protein>
    <recommendedName>
        <fullName evidence="1">Tc1-like transposase DDE domain-containing protein</fullName>
    </recommendedName>
</protein>
<evidence type="ECO:0000313" key="3">
    <source>
        <dbReference type="Proteomes" id="UP000217289"/>
    </source>
</evidence>
<name>A0A250I8T9_9BACT</name>
<dbReference type="InterPro" id="IPR036397">
    <property type="entry name" value="RNaseH_sf"/>
</dbReference>
<evidence type="ECO:0000259" key="1">
    <source>
        <dbReference type="Pfam" id="PF13358"/>
    </source>
</evidence>
<dbReference type="Gene3D" id="3.30.420.10">
    <property type="entry name" value="Ribonuclease H-like superfamily/Ribonuclease H"/>
    <property type="match status" value="1"/>
</dbReference>
<dbReference type="KEGG" id="mbd:MEBOL_001611"/>
<dbReference type="GO" id="GO:0003676">
    <property type="term" value="F:nucleic acid binding"/>
    <property type="evidence" value="ECO:0007669"/>
    <property type="project" value="InterPro"/>
</dbReference>
<evidence type="ECO:0000313" key="2">
    <source>
        <dbReference type="EMBL" id="ATB28165.1"/>
    </source>
</evidence>
<dbReference type="NCBIfam" id="NF033545">
    <property type="entry name" value="transpos_IS630"/>
    <property type="match status" value="1"/>
</dbReference>
<organism evidence="2 3">
    <name type="scientific">Melittangium boletus DSM 14713</name>
    <dbReference type="NCBI Taxonomy" id="1294270"/>
    <lineage>
        <taxon>Bacteria</taxon>
        <taxon>Pseudomonadati</taxon>
        <taxon>Myxococcota</taxon>
        <taxon>Myxococcia</taxon>
        <taxon>Myxococcales</taxon>
        <taxon>Cystobacterineae</taxon>
        <taxon>Archangiaceae</taxon>
        <taxon>Melittangium</taxon>
    </lineage>
</organism>
<sequence>MFLFEDETFLRQFPPLRAAWAPRGEQARVPITGQNAKRVLFGALNPLTGHRVVLQRPSLRQEDFQAFLRLLRAHYPGRPLFLLLDKAGCHTAARTLQLTARLDIHLLWLPKQWSELNAMDHLWRGLKQHVASNRQYPTVDAQAQDAEDWVLDLSPRQALRKAGVLSRRFWLRSFL</sequence>
<dbReference type="InterPro" id="IPR047655">
    <property type="entry name" value="Transpos_IS630-like"/>
</dbReference>
<reference evidence="2 3" key="1">
    <citation type="submission" date="2017-06" db="EMBL/GenBank/DDBJ databases">
        <authorList>
            <person name="Kim H.J."/>
            <person name="Triplett B.A."/>
        </authorList>
    </citation>
    <scope>NUCLEOTIDE SEQUENCE [LARGE SCALE GENOMIC DNA]</scope>
    <source>
        <strain evidence="2 3">DSM 14713</strain>
    </source>
</reference>
<feature type="domain" description="Tc1-like transposase DDE" evidence="1">
    <location>
        <begin position="3"/>
        <end position="140"/>
    </location>
</feature>
<accession>A0A250I8T9</accession>
<keyword evidence="3" id="KW-1185">Reference proteome</keyword>
<dbReference type="Proteomes" id="UP000217289">
    <property type="component" value="Chromosome"/>
</dbReference>
<proteinExistence type="predicted"/>